<dbReference type="PANTHER" id="PTHR24384:SF189">
    <property type="entry name" value="C2H2-TYPE DOMAIN-CONTAINING PROTEIN-RELATED"/>
    <property type="match status" value="1"/>
</dbReference>
<dbReference type="KEGG" id="bfo:118413915"/>
<dbReference type="FunFam" id="3.30.160.60:FF:000075">
    <property type="entry name" value="Putative zinc finger protein 536"/>
    <property type="match status" value="1"/>
</dbReference>
<feature type="domain" description="C2H2-type" evidence="13">
    <location>
        <begin position="182"/>
        <end position="209"/>
    </location>
</feature>
<feature type="domain" description="C2H2-type" evidence="13">
    <location>
        <begin position="605"/>
        <end position="632"/>
    </location>
</feature>
<feature type="region of interest" description="Disordered" evidence="12">
    <location>
        <begin position="231"/>
        <end position="259"/>
    </location>
</feature>
<feature type="domain" description="C2H2-type" evidence="13">
    <location>
        <begin position="496"/>
        <end position="523"/>
    </location>
</feature>
<keyword evidence="14" id="KW-1185">Reference proteome</keyword>
<dbReference type="GO" id="GO:0006357">
    <property type="term" value="P:regulation of transcription by RNA polymerase II"/>
    <property type="evidence" value="ECO:0000318"/>
    <property type="project" value="GO_Central"/>
</dbReference>
<dbReference type="AlphaFoldDB" id="A0A9J7L066"/>
<protein>
    <submittedName>
        <fullName evidence="15">Zinc finger protein Xfin-like</fullName>
    </submittedName>
</protein>
<evidence type="ECO:0000256" key="2">
    <source>
        <dbReference type="ARBA" id="ARBA00006991"/>
    </source>
</evidence>
<keyword evidence="10" id="KW-0539">Nucleus</keyword>
<evidence type="ECO:0000256" key="6">
    <source>
        <dbReference type="ARBA" id="ARBA00022833"/>
    </source>
</evidence>
<feature type="compositionally biased region" description="Basic and acidic residues" evidence="12">
    <location>
        <begin position="231"/>
        <end position="245"/>
    </location>
</feature>
<evidence type="ECO:0000256" key="9">
    <source>
        <dbReference type="ARBA" id="ARBA00023163"/>
    </source>
</evidence>
<comment type="subcellular location">
    <subcellularLocation>
        <location evidence="1">Nucleus</location>
    </subcellularLocation>
</comment>
<dbReference type="GO" id="GO:0005634">
    <property type="term" value="C:nucleus"/>
    <property type="evidence" value="ECO:0007669"/>
    <property type="project" value="UniProtKB-SubCell"/>
</dbReference>
<dbReference type="GO" id="GO:0008270">
    <property type="term" value="F:zinc ion binding"/>
    <property type="evidence" value="ECO:0007669"/>
    <property type="project" value="UniProtKB-KW"/>
</dbReference>
<dbReference type="Proteomes" id="UP000001554">
    <property type="component" value="Chromosome 4"/>
</dbReference>
<reference evidence="15" key="2">
    <citation type="submission" date="2025-08" db="UniProtKB">
        <authorList>
            <consortium name="RefSeq"/>
        </authorList>
    </citation>
    <scope>IDENTIFICATION</scope>
    <source>
        <strain evidence="15">S238N-H82</strain>
        <tissue evidence="15">Testes</tissue>
    </source>
</reference>
<evidence type="ECO:0000256" key="8">
    <source>
        <dbReference type="ARBA" id="ARBA00023125"/>
    </source>
</evidence>
<evidence type="ECO:0000256" key="4">
    <source>
        <dbReference type="ARBA" id="ARBA00022737"/>
    </source>
</evidence>
<evidence type="ECO:0000256" key="3">
    <source>
        <dbReference type="ARBA" id="ARBA00022723"/>
    </source>
</evidence>
<evidence type="ECO:0000256" key="5">
    <source>
        <dbReference type="ARBA" id="ARBA00022771"/>
    </source>
</evidence>
<accession>A0A9J7L066</accession>
<keyword evidence="3" id="KW-0479">Metal-binding</keyword>
<dbReference type="GO" id="GO:0003677">
    <property type="term" value="F:DNA binding"/>
    <property type="evidence" value="ECO:0007669"/>
    <property type="project" value="UniProtKB-KW"/>
</dbReference>
<evidence type="ECO:0000256" key="1">
    <source>
        <dbReference type="ARBA" id="ARBA00004123"/>
    </source>
</evidence>
<keyword evidence="5 11" id="KW-0863">Zinc-finger</keyword>
<keyword evidence="8" id="KW-0238">DNA-binding</keyword>
<organism evidence="14 15">
    <name type="scientific">Branchiostoma floridae</name>
    <name type="common">Florida lancelet</name>
    <name type="synonym">Amphioxus</name>
    <dbReference type="NCBI Taxonomy" id="7739"/>
    <lineage>
        <taxon>Eukaryota</taxon>
        <taxon>Metazoa</taxon>
        <taxon>Chordata</taxon>
        <taxon>Cephalochordata</taxon>
        <taxon>Leptocardii</taxon>
        <taxon>Amphioxiformes</taxon>
        <taxon>Branchiostomatidae</taxon>
        <taxon>Branchiostoma</taxon>
    </lineage>
</organism>
<reference evidence="14" key="1">
    <citation type="journal article" date="2020" name="Nat. Ecol. Evol.">
        <title>Deeply conserved synteny resolves early events in vertebrate evolution.</title>
        <authorList>
            <person name="Simakov O."/>
            <person name="Marletaz F."/>
            <person name="Yue J.X."/>
            <person name="O'Connell B."/>
            <person name="Jenkins J."/>
            <person name="Brandt A."/>
            <person name="Calef R."/>
            <person name="Tung C.H."/>
            <person name="Huang T.K."/>
            <person name="Schmutz J."/>
            <person name="Satoh N."/>
            <person name="Yu J.K."/>
            <person name="Putnam N.H."/>
            <person name="Green R.E."/>
            <person name="Rokhsar D.S."/>
        </authorList>
    </citation>
    <scope>NUCLEOTIDE SEQUENCE [LARGE SCALE GENOMIC DNA]</scope>
    <source>
        <strain evidence="14">S238N-H82</strain>
    </source>
</reference>
<dbReference type="GeneID" id="118413915"/>
<feature type="domain" description="C2H2-type" evidence="13">
    <location>
        <begin position="661"/>
        <end position="688"/>
    </location>
</feature>
<dbReference type="InterPro" id="IPR050752">
    <property type="entry name" value="C2H2-ZF_domain"/>
</dbReference>
<name>A0A9J7L066_BRAFL</name>
<evidence type="ECO:0000259" key="13">
    <source>
        <dbReference type="PROSITE" id="PS50157"/>
    </source>
</evidence>
<dbReference type="PROSITE" id="PS50157">
    <property type="entry name" value="ZINC_FINGER_C2H2_2"/>
    <property type="match status" value="7"/>
</dbReference>
<keyword evidence="7" id="KW-0805">Transcription regulation</keyword>
<dbReference type="PANTHER" id="PTHR24384">
    <property type="entry name" value="FINGER PUTATIVE TRANSCRIPTION FACTOR FAMILY-RELATED"/>
    <property type="match status" value="1"/>
</dbReference>
<dbReference type="SMART" id="SM00355">
    <property type="entry name" value="ZnF_C2H2"/>
    <property type="match status" value="11"/>
</dbReference>
<feature type="domain" description="C2H2-type" evidence="13">
    <location>
        <begin position="420"/>
        <end position="448"/>
    </location>
</feature>
<evidence type="ECO:0000256" key="10">
    <source>
        <dbReference type="ARBA" id="ARBA00023242"/>
    </source>
</evidence>
<dbReference type="FunFam" id="3.30.160.60:FF:001177">
    <property type="entry name" value="Zinc finger protein 33A"/>
    <property type="match status" value="1"/>
</dbReference>
<dbReference type="FunFam" id="3.30.160.60:FF:001156">
    <property type="entry name" value="Zinc finger protein 407"/>
    <property type="match status" value="1"/>
</dbReference>
<dbReference type="OMA" id="WAVNRAG"/>
<dbReference type="RefSeq" id="XP_035673452.1">
    <property type="nucleotide sequence ID" value="XM_035817559.1"/>
</dbReference>
<evidence type="ECO:0000256" key="11">
    <source>
        <dbReference type="PROSITE-ProRule" id="PRU00042"/>
    </source>
</evidence>
<sequence>MASVAGMCGLSEEVTLAVLPRLFYEELLIELTRRGMNMDSSTLNKGELLTLLQDLMVEEYFTLQTSVGISSLQDSGTSPGNVEVTKDGAVYPGKESEPRTIPKVKQEEPLPVNAACVGSERTGTLLTTTGTSEPFKEINVKIENNDDEIYDHFGCTDEAFRIAQHENAYVDIVNENHKNGLQHCPYCDYTKIHTTTMKRHMFTHTDEKPFACYLCNYKTSRKYSLDSHMGNHTDWEQDSPQKDDNSIGGPASGKKMEGKKRAKRKCYFCSYKSTTKKSMARHLAEKHARQHSLQERNHQYDDSTNNTLVGSTFLETVDSFNNKAGSEYRETAPVATCNEMPQTSGHSRDHNNSTVGRDTKQDLISCPLCKYTCRQVKQMEQHVRSHTLKGPLNCPECSFLAKERSELFLHIESHIKDGRFSCQVCGYRAATSRGLTRHRMSQHLGYNGNSPDKRFDLGKSTDSERTSLACKKCSYCTTNMSNFKEHVKMHKRPGRFTCQVCGFWAVNRAGLQKHMKLHTWKGSSTAGPQEVELVSCRYDQKSVVKPGSVVDSKGMTILLVDHKVAAPSKTPSEDIAESKQTVSIETEEGTEDLQIEDIQHREKPYMCGECLYRMATRRTLSRHMKKHLGRKVYKCQRCGLQPRCHADFIRHMRTHTGEKPFKCPHCTSSFARKQNLKIHLQVHERIQKV</sequence>
<evidence type="ECO:0000256" key="12">
    <source>
        <dbReference type="SAM" id="MobiDB-lite"/>
    </source>
</evidence>
<evidence type="ECO:0000313" key="15">
    <source>
        <dbReference type="RefSeq" id="XP_035673452.1"/>
    </source>
</evidence>
<feature type="region of interest" description="Disordered" evidence="12">
    <location>
        <begin position="287"/>
        <end position="306"/>
    </location>
</feature>
<feature type="domain" description="C2H2-type" evidence="13">
    <location>
        <begin position="633"/>
        <end position="660"/>
    </location>
</feature>
<dbReference type="SUPFAM" id="SSF57667">
    <property type="entry name" value="beta-beta-alpha zinc fingers"/>
    <property type="match status" value="5"/>
</dbReference>
<gene>
    <name evidence="15" type="primary">LOC118413915</name>
</gene>
<evidence type="ECO:0000256" key="7">
    <source>
        <dbReference type="ARBA" id="ARBA00023015"/>
    </source>
</evidence>
<dbReference type="InterPro" id="IPR013087">
    <property type="entry name" value="Znf_C2H2_type"/>
</dbReference>
<keyword evidence="6" id="KW-0862">Zinc</keyword>
<dbReference type="Pfam" id="PF00096">
    <property type="entry name" value="zf-C2H2"/>
    <property type="match status" value="1"/>
</dbReference>
<comment type="similarity">
    <text evidence="2">Belongs to the krueppel C2H2-type zinc-finger protein family.</text>
</comment>
<dbReference type="InterPro" id="IPR036236">
    <property type="entry name" value="Znf_C2H2_sf"/>
</dbReference>
<dbReference type="OrthoDB" id="2687452at2759"/>
<dbReference type="GO" id="GO:0000981">
    <property type="term" value="F:DNA-binding transcription factor activity, RNA polymerase II-specific"/>
    <property type="evidence" value="ECO:0000318"/>
    <property type="project" value="GO_Central"/>
</dbReference>
<evidence type="ECO:0000313" key="14">
    <source>
        <dbReference type="Proteomes" id="UP000001554"/>
    </source>
</evidence>
<feature type="domain" description="C2H2-type" evidence="13">
    <location>
        <begin position="364"/>
        <end position="391"/>
    </location>
</feature>
<feature type="compositionally biased region" description="Basic and acidic residues" evidence="12">
    <location>
        <begin position="287"/>
        <end position="301"/>
    </location>
</feature>
<keyword evidence="9" id="KW-0804">Transcription</keyword>
<dbReference type="Gene3D" id="3.30.160.60">
    <property type="entry name" value="Classic Zinc Finger"/>
    <property type="match status" value="6"/>
</dbReference>
<proteinExistence type="inferred from homology"/>
<keyword evidence="4" id="KW-0677">Repeat</keyword>
<dbReference type="PROSITE" id="PS00028">
    <property type="entry name" value="ZINC_FINGER_C2H2_1"/>
    <property type="match status" value="3"/>
</dbReference>